<dbReference type="SMART" id="SM00980">
    <property type="entry name" value="THAP"/>
    <property type="match status" value="1"/>
</dbReference>
<protein>
    <recommendedName>
        <fullName evidence="8">THAP-type domain-containing protein</fullName>
    </recommendedName>
</protein>
<keyword evidence="10" id="KW-1185">Reference proteome</keyword>
<dbReference type="SMART" id="SM00692">
    <property type="entry name" value="DM3"/>
    <property type="match status" value="1"/>
</dbReference>
<name>A0A914BIG5_PATMI</name>
<dbReference type="AlphaFoldDB" id="A0A914BIG5"/>
<dbReference type="InterPro" id="IPR027805">
    <property type="entry name" value="Transposase_HTH_dom"/>
</dbReference>
<feature type="compositionally biased region" description="Basic and acidic residues" evidence="7">
    <location>
        <begin position="154"/>
        <end position="182"/>
    </location>
</feature>
<dbReference type="InterPro" id="IPR027806">
    <property type="entry name" value="HARBI1_dom"/>
</dbReference>
<accession>A0A914BIG5</accession>
<dbReference type="InterPro" id="IPR006612">
    <property type="entry name" value="THAP_Znf"/>
</dbReference>
<proteinExistence type="predicted"/>
<dbReference type="RefSeq" id="XP_038075222.1">
    <property type="nucleotide sequence ID" value="XM_038219294.1"/>
</dbReference>
<dbReference type="Gene3D" id="6.20.210.20">
    <property type="entry name" value="THAP domain"/>
    <property type="match status" value="1"/>
</dbReference>
<evidence type="ECO:0000313" key="9">
    <source>
        <dbReference type="EnsemblMetazoa" id="XP_038075222.1"/>
    </source>
</evidence>
<dbReference type="PANTHER" id="PTHR23080:SF133">
    <property type="entry name" value="SI:CH211-262I1.5-RELATED"/>
    <property type="match status" value="1"/>
</dbReference>
<reference evidence="9" key="1">
    <citation type="submission" date="2022-11" db="UniProtKB">
        <authorList>
            <consortium name="EnsemblMetazoa"/>
        </authorList>
    </citation>
    <scope>IDENTIFICATION</scope>
</reference>
<keyword evidence="5 6" id="KW-0238">DNA-binding</keyword>
<evidence type="ECO:0000256" key="3">
    <source>
        <dbReference type="ARBA" id="ARBA00022771"/>
    </source>
</evidence>
<feature type="domain" description="THAP-type" evidence="8">
    <location>
        <begin position="1"/>
        <end position="90"/>
    </location>
</feature>
<evidence type="ECO:0000256" key="6">
    <source>
        <dbReference type="PROSITE-ProRule" id="PRU00309"/>
    </source>
</evidence>
<sequence>MTYCCVPGCTHCTRSVRKQFSFHQLPTTSHGMRMEWIYRIRHNACKNGATANFKVGKNTSVCSAHFKPEDFSRTLNGRWKLRPGAVPCIFPESAPKRRRVGRKKKTSSEALTISCDDNQTSQAIGNKTGEPKLNTTSQLKGNKPSKSTGNKTSDAYRNKTDKLECNRKPDKLGSNKIGKSEAGESGIQSLHHDHTYPDQQNLEKKQTMPDERLNRLESILERQEIDRFGIQRITSDPAMLHFYTGFADYKTFKAIYESIQPSAENMMGWLQDIRSEATQGDSLPLVDQFLMFLCRVRADLSERELALRFDLSEESVNSVVASWASLLYFAFSSLVIWPPRDQIQKNLPEFVKATYSKARVVLECSEVRVEILRSKASPLESTEASCSSHTTLKGLVGLTPTGSHSFISRLYAEGVSDQDITTKSGILDLLEKGDQVLMTHEGFPMEKLLRDKGCTLAVIPPFLRDRTRCDARSNIAPTYQIARLRIHIERVFRRLKEFHIFDGVVPSGLAGAVNQIWTACCILANFQGKVL</sequence>
<dbReference type="GO" id="GO:0008270">
    <property type="term" value="F:zinc ion binding"/>
    <property type="evidence" value="ECO:0007669"/>
    <property type="project" value="UniProtKB-KW"/>
</dbReference>
<feature type="compositionally biased region" description="Polar residues" evidence="7">
    <location>
        <begin position="133"/>
        <end position="153"/>
    </location>
</feature>
<evidence type="ECO:0000256" key="4">
    <source>
        <dbReference type="ARBA" id="ARBA00022833"/>
    </source>
</evidence>
<feature type="compositionally biased region" description="Polar residues" evidence="7">
    <location>
        <begin position="108"/>
        <end position="125"/>
    </location>
</feature>
<dbReference type="PROSITE" id="PS50950">
    <property type="entry name" value="ZF_THAP"/>
    <property type="match status" value="1"/>
</dbReference>
<dbReference type="Pfam" id="PF13359">
    <property type="entry name" value="DDE_Tnp_4"/>
    <property type="match status" value="1"/>
</dbReference>
<dbReference type="OrthoDB" id="10020990at2759"/>
<feature type="compositionally biased region" description="Basic and acidic residues" evidence="7">
    <location>
        <begin position="190"/>
        <end position="209"/>
    </location>
</feature>
<dbReference type="GeneID" id="119742998"/>
<dbReference type="Pfam" id="PF13613">
    <property type="entry name" value="HTH_Tnp_4"/>
    <property type="match status" value="1"/>
</dbReference>
<evidence type="ECO:0000256" key="1">
    <source>
        <dbReference type="ARBA" id="ARBA00001968"/>
    </source>
</evidence>
<evidence type="ECO:0000256" key="2">
    <source>
        <dbReference type="ARBA" id="ARBA00022723"/>
    </source>
</evidence>
<keyword evidence="4" id="KW-0862">Zinc</keyword>
<dbReference type="EnsemblMetazoa" id="XM_038219294.1">
    <property type="protein sequence ID" value="XP_038075222.1"/>
    <property type="gene ID" value="LOC119742998"/>
</dbReference>
<feature type="region of interest" description="Disordered" evidence="7">
    <location>
        <begin position="96"/>
        <end position="209"/>
    </location>
</feature>
<keyword evidence="3 6" id="KW-0863">Zinc-finger</keyword>
<dbReference type="GO" id="GO:0003677">
    <property type="term" value="F:DNA binding"/>
    <property type="evidence" value="ECO:0007669"/>
    <property type="project" value="UniProtKB-UniRule"/>
</dbReference>
<dbReference type="SUPFAM" id="SSF57716">
    <property type="entry name" value="Glucocorticoid receptor-like (DNA-binding domain)"/>
    <property type="match status" value="1"/>
</dbReference>
<evidence type="ECO:0000256" key="5">
    <source>
        <dbReference type="ARBA" id="ARBA00023125"/>
    </source>
</evidence>
<keyword evidence="2" id="KW-0479">Metal-binding</keyword>
<dbReference type="PANTHER" id="PTHR23080">
    <property type="entry name" value="THAP DOMAIN PROTEIN"/>
    <property type="match status" value="1"/>
</dbReference>
<evidence type="ECO:0000313" key="10">
    <source>
        <dbReference type="Proteomes" id="UP000887568"/>
    </source>
</evidence>
<comment type="cofactor">
    <cofactor evidence="1">
        <name>a divalent metal cation</name>
        <dbReference type="ChEBI" id="CHEBI:60240"/>
    </cofactor>
</comment>
<dbReference type="Pfam" id="PF05485">
    <property type="entry name" value="THAP"/>
    <property type="match status" value="1"/>
</dbReference>
<organism evidence="9 10">
    <name type="scientific">Patiria miniata</name>
    <name type="common">Bat star</name>
    <name type="synonym">Asterina miniata</name>
    <dbReference type="NCBI Taxonomy" id="46514"/>
    <lineage>
        <taxon>Eukaryota</taxon>
        <taxon>Metazoa</taxon>
        <taxon>Echinodermata</taxon>
        <taxon>Eleutherozoa</taxon>
        <taxon>Asterozoa</taxon>
        <taxon>Asteroidea</taxon>
        <taxon>Valvatacea</taxon>
        <taxon>Valvatida</taxon>
        <taxon>Asterinidae</taxon>
        <taxon>Patiria</taxon>
    </lineage>
</organism>
<evidence type="ECO:0000259" key="8">
    <source>
        <dbReference type="PROSITE" id="PS50950"/>
    </source>
</evidence>
<evidence type="ECO:0000256" key="7">
    <source>
        <dbReference type="SAM" id="MobiDB-lite"/>
    </source>
</evidence>
<dbReference type="Proteomes" id="UP000887568">
    <property type="component" value="Unplaced"/>
</dbReference>
<dbReference type="InterPro" id="IPR038441">
    <property type="entry name" value="THAP_Znf_sf"/>
</dbReference>
<feature type="compositionally biased region" description="Basic residues" evidence="7">
    <location>
        <begin position="96"/>
        <end position="105"/>
    </location>
</feature>